<organism evidence="1 2">
    <name type="scientific">Solihabitans fulvus</name>
    <dbReference type="NCBI Taxonomy" id="1892852"/>
    <lineage>
        <taxon>Bacteria</taxon>
        <taxon>Bacillati</taxon>
        <taxon>Actinomycetota</taxon>
        <taxon>Actinomycetes</taxon>
        <taxon>Pseudonocardiales</taxon>
        <taxon>Pseudonocardiaceae</taxon>
        <taxon>Solihabitans</taxon>
    </lineage>
</organism>
<reference evidence="1 2" key="2">
    <citation type="submission" date="2019-09" db="EMBL/GenBank/DDBJ databases">
        <authorList>
            <person name="Jin C."/>
        </authorList>
    </citation>
    <scope>NUCLEOTIDE SEQUENCE [LARGE SCALE GENOMIC DNA]</scope>
    <source>
        <strain evidence="1 2">AN110305</strain>
    </source>
</reference>
<accession>A0A5B2XWD7</accession>
<comment type="caution">
    <text evidence="1">The sequence shown here is derived from an EMBL/GenBank/DDBJ whole genome shotgun (WGS) entry which is preliminary data.</text>
</comment>
<keyword evidence="2" id="KW-1185">Reference proteome</keyword>
<proteinExistence type="predicted"/>
<name>A0A5B2XWD7_9PSEU</name>
<dbReference type="Proteomes" id="UP000323454">
    <property type="component" value="Unassembled WGS sequence"/>
</dbReference>
<dbReference type="InterPro" id="IPR016136">
    <property type="entry name" value="DNA_helicase_N/primase_C"/>
</dbReference>
<reference evidence="1 2" key="1">
    <citation type="submission" date="2019-09" db="EMBL/GenBank/DDBJ databases">
        <title>Goodfellowia gen. nov., a new genus of the Pseudonocardineae related to Actinoalloteichus, containing Goodfellowia coeruleoviolacea gen. nov., comb. nov. gen. nov., comb. nov.</title>
        <authorList>
            <person name="Labeda D."/>
        </authorList>
    </citation>
    <scope>NUCLEOTIDE SEQUENCE [LARGE SCALE GENOMIC DNA]</scope>
    <source>
        <strain evidence="1 2">AN110305</strain>
    </source>
</reference>
<sequence length="156" mass="16577">MTEVEVAFVGALLHQAPDGAAALLKLVSEEDIADPRLRVVLGLARACVDQGVAPDPAAVFAVARSSAAVNGEHQLKVLSKCLADVYTSSVVPASAWFYAGQVLWAAWRRRLIQTGDRLRLVAQTSAEDRLDEAVAEEFAACQTMRDRLAVFAGGAA</sequence>
<dbReference type="RefSeq" id="WP_149847312.1">
    <property type="nucleotide sequence ID" value="NZ_VUOB01000001.1"/>
</dbReference>
<evidence type="ECO:0000313" key="1">
    <source>
        <dbReference type="EMBL" id="KAA2267004.1"/>
    </source>
</evidence>
<dbReference type="GO" id="GO:0003678">
    <property type="term" value="F:DNA helicase activity"/>
    <property type="evidence" value="ECO:0007669"/>
    <property type="project" value="InterPro"/>
</dbReference>
<dbReference type="SUPFAM" id="SSF48024">
    <property type="entry name" value="N-terminal domain of DnaB helicase"/>
    <property type="match status" value="1"/>
</dbReference>
<dbReference type="GO" id="GO:0006260">
    <property type="term" value="P:DNA replication"/>
    <property type="evidence" value="ECO:0007669"/>
    <property type="project" value="InterPro"/>
</dbReference>
<dbReference type="OrthoDB" id="5186533at2"/>
<dbReference type="EMBL" id="VUOB01000001">
    <property type="protein sequence ID" value="KAA2267004.1"/>
    <property type="molecule type" value="Genomic_DNA"/>
</dbReference>
<evidence type="ECO:0000313" key="2">
    <source>
        <dbReference type="Proteomes" id="UP000323454"/>
    </source>
</evidence>
<dbReference type="Gene3D" id="1.10.860.10">
    <property type="entry name" value="DNAb Helicase, Chain A"/>
    <property type="match status" value="1"/>
</dbReference>
<dbReference type="GO" id="GO:0005524">
    <property type="term" value="F:ATP binding"/>
    <property type="evidence" value="ECO:0007669"/>
    <property type="project" value="InterPro"/>
</dbReference>
<dbReference type="AlphaFoldDB" id="A0A5B2XWD7"/>
<gene>
    <name evidence="1" type="ORF">F0L68_00240</name>
</gene>
<dbReference type="InterPro" id="IPR036185">
    <property type="entry name" value="DNA_heli_DnaB-like_N_sf"/>
</dbReference>
<protein>
    <submittedName>
        <fullName evidence="1">Uncharacterized protein</fullName>
    </submittedName>
</protein>